<evidence type="ECO:0000313" key="1">
    <source>
        <dbReference type="EMBL" id="MST49773.1"/>
    </source>
</evidence>
<dbReference type="Proteomes" id="UP000442535">
    <property type="component" value="Unassembled WGS sequence"/>
</dbReference>
<sequence length="393" mass="45269">MADNSSLGSARKAKNDEFYTQYSDIEAEMNAYVEYDPDVFRGKTILLPCDDPEWSNFTKYFAANFTRLGLKKLISTSYAKGAGNRQMTPFELNSPLYDEEKHKTHGKLFTLTSDTDGDGTVDTDDIEFSGYLEGDGDFRSKEVKKLRDEADIIITNPPFSLFREFLAWILEADKKFVILGNMNAITYKEVFPYLQDNTMWLGYKSLNQDMYFNVTDDYKQWLLENKKEGSAYKVIDGVVMGRLASACWFTNVDHGKRHEKLVLDTMAHNLKFNKKLRKKLEKDYGKVEYPHYDNYDAIEVPFTECIPSDYDGVMGVPITFMDKYNPEQFEIVAFRKGDDGKDLVFTRERERESTTVLSHPCTTSIPGMIKNAEGKINGRLTYARITIIHKRLP</sequence>
<evidence type="ECO:0000313" key="2">
    <source>
        <dbReference type="Proteomes" id="UP000442535"/>
    </source>
</evidence>
<dbReference type="GO" id="GO:0003676">
    <property type="term" value="F:nucleic acid binding"/>
    <property type="evidence" value="ECO:0007669"/>
    <property type="project" value="InterPro"/>
</dbReference>
<dbReference type="PROSITE" id="PS00092">
    <property type="entry name" value="N6_MTASE"/>
    <property type="match status" value="1"/>
</dbReference>
<protein>
    <submittedName>
        <fullName evidence="1">DNA methyltransferase</fullName>
    </submittedName>
</protein>
<keyword evidence="1" id="KW-0489">Methyltransferase</keyword>
<comment type="caution">
    <text evidence="1">The sequence shown here is derived from an EMBL/GenBank/DDBJ whole genome shotgun (WGS) entry which is preliminary data.</text>
</comment>
<dbReference type="PROSITE" id="PS00018">
    <property type="entry name" value="EF_HAND_1"/>
    <property type="match status" value="1"/>
</dbReference>
<name>A0A7K0K2R2_9ACTO</name>
<proteinExistence type="predicted"/>
<dbReference type="RefSeq" id="WP_154544775.1">
    <property type="nucleotide sequence ID" value="NZ_VUMY01000009.1"/>
</dbReference>
<dbReference type="AlphaFoldDB" id="A0A7K0K2R2"/>
<dbReference type="InterPro" id="IPR025247">
    <property type="entry name" value="EcoRI-like_methylase"/>
</dbReference>
<dbReference type="Pfam" id="PF13651">
    <property type="entry name" value="EcoRI_methylase"/>
    <property type="match status" value="1"/>
</dbReference>
<gene>
    <name evidence="1" type="ORF">FYJ63_05920</name>
</gene>
<dbReference type="SUPFAM" id="SSF53335">
    <property type="entry name" value="S-adenosyl-L-methionine-dependent methyltransferases"/>
    <property type="match status" value="1"/>
</dbReference>
<keyword evidence="1" id="KW-0808">Transferase</keyword>
<reference evidence="1 2" key="1">
    <citation type="submission" date="2019-08" db="EMBL/GenBank/DDBJ databases">
        <title>In-depth cultivation of the pig gut microbiome towards novel bacterial diversity and tailored functional studies.</title>
        <authorList>
            <person name="Wylensek D."/>
            <person name="Hitch T.C.A."/>
            <person name="Clavel T."/>
        </authorList>
    </citation>
    <scope>NUCLEOTIDE SEQUENCE [LARGE SCALE GENOMIC DNA]</scope>
    <source>
        <strain evidence="1 2">RF-GAM-744-WT-7</strain>
    </source>
</reference>
<accession>A0A7K0K2R2</accession>
<dbReference type="GO" id="GO:0032259">
    <property type="term" value="P:methylation"/>
    <property type="evidence" value="ECO:0007669"/>
    <property type="project" value="UniProtKB-KW"/>
</dbReference>
<dbReference type="InterPro" id="IPR029063">
    <property type="entry name" value="SAM-dependent_MTases_sf"/>
</dbReference>
<organism evidence="1 2">
    <name type="scientific">Mobiluncus porci</name>
    <dbReference type="NCBI Taxonomy" id="2652278"/>
    <lineage>
        <taxon>Bacteria</taxon>
        <taxon>Bacillati</taxon>
        <taxon>Actinomycetota</taxon>
        <taxon>Actinomycetes</taxon>
        <taxon>Actinomycetales</taxon>
        <taxon>Actinomycetaceae</taxon>
        <taxon>Mobiluncus</taxon>
    </lineage>
</organism>
<dbReference type="EMBL" id="VUMY01000009">
    <property type="protein sequence ID" value="MST49773.1"/>
    <property type="molecule type" value="Genomic_DNA"/>
</dbReference>
<dbReference type="InterPro" id="IPR002052">
    <property type="entry name" value="DNA_methylase_N6_adenine_CS"/>
</dbReference>
<dbReference type="InterPro" id="IPR018247">
    <property type="entry name" value="EF_Hand_1_Ca_BS"/>
</dbReference>
<dbReference type="GO" id="GO:0008168">
    <property type="term" value="F:methyltransferase activity"/>
    <property type="evidence" value="ECO:0007669"/>
    <property type="project" value="UniProtKB-KW"/>
</dbReference>
<keyword evidence="2" id="KW-1185">Reference proteome</keyword>